<proteinExistence type="predicted"/>
<dbReference type="Proteomes" id="UP001428817">
    <property type="component" value="Unassembled WGS sequence"/>
</dbReference>
<name>A0ABP9RAS3_9PSEU</name>
<evidence type="ECO:0000256" key="2">
    <source>
        <dbReference type="SAM" id="Phobius"/>
    </source>
</evidence>
<sequence length="263" mass="26436">MHLCTELRALSGQNLPEEKEKTMKRGPLLTLLVVVVLALGLLAVNMMRGTNNPTPTAAAGTPPAAPAAPAAPPAAAPAAPNAQAGGNAQADPNAAAPNAQAPNAQAGPGAPLPEAFPEDAKYTGKTEEPSNIAIAVTVRNNQVSAYLCNGKDVEAWYQGSVLNGGKIDASGKNGNKLTGSLSDGKLSGTVSAKGRSWEYSADAAKAPAGLYRSKNGSRTSGWIKDSYGNVTGLANEGGAPMPAAPLEGANAQYVGGGDLVVSR</sequence>
<keyword evidence="2" id="KW-0812">Transmembrane</keyword>
<keyword evidence="2" id="KW-0472">Membrane</keyword>
<feature type="compositionally biased region" description="Low complexity" evidence="1">
    <location>
        <begin position="76"/>
        <end position="109"/>
    </location>
</feature>
<evidence type="ECO:0008006" key="5">
    <source>
        <dbReference type="Google" id="ProtNLM"/>
    </source>
</evidence>
<feature type="region of interest" description="Disordered" evidence="1">
    <location>
        <begin position="53"/>
        <end position="125"/>
    </location>
</feature>
<comment type="caution">
    <text evidence="3">The sequence shown here is derived from an EMBL/GenBank/DDBJ whole genome shotgun (WGS) entry which is preliminary data.</text>
</comment>
<feature type="transmembrane region" description="Helical" evidence="2">
    <location>
        <begin position="28"/>
        <end position="47"/>
    </location>
</feature>
<keyword evidence="2" id="KW-1133">Transmembrane helix</keyword>
<feature type="compositionally biased region" description="Low complexity" evidence="1">
    <location>
        <begin position="53"/>
        <end position="62"/>
    </location>
</feature>
<evidence type="ECO:0000313" key="3">
    <source>
        <dbReference type="EMBL" id="GAA5174058.1"/>
    </source>
</evidence>
<evidence type="ECO:0000313" key="4">
    <source>
        <dbReference type="Proteomes" id="UP001428817"/>
    </source>
</evidence>
<dbReference type="EMBL" id="BAABJP010000058">
    <property type="protein sequence ID" value="GAA5174058.1"/>
    <property type="molecule type" value="Genomic_DNA"/>
</dbReference>
<protein>
    <recommendedName>
        <fullName evidence="5">MORN repeat protein</fullName>
    </recommendedName>
</protein>
<gene>
    <name evidence="3" type="ORF">GCM10023321_77040</name>
</gene>
<evidence type="ECO:0000256" key="1">
    <source>
        <dbReference type="SAM" id="MobiDB-lite"/>
    </source>
</evidence>
<organism evidence="3 4">
    <name type="scientific">Pseudonocardia eucalypti</name>
    <dbReference type="NCBI Taxonomy" id="648755"/>
    <lineage>
        <taxon>Bacteria</taxon>
        <taxon>Bacillati</taxon>
        <taxon>Actinomycetota</taxon>
        <taxon>Actinomycetes</taxon>
        <taxon>Pseudonocardiales</taxon>
        <taxon>Pseudonocardiaceae</taxon>
        <taxon>Pseudonocardia</taxon>
    </lineage>
</organism>
<accession>A0ABP9RAS3</accession>
<keyword evidence="4" id="KW-1185">Reference proteome</keyword>
<feature type="compositionally biased region" description="Pro residues" evidence="1">
    <location>
        <begin position="63"/>
        <end position="75"/>
    </location>
</feature>
<reference evidence="4" key="1">
    <citation type="journal article" date="2019" name="Int. J. Syst. Evol. Microbiol.">
        <title>The Global Catalogue of Microorganisms (GCM) 10K type strain sequencing project: providing services to taxonomists for standard genome sequencing and annotation.</title>
        <authorList>
            <consortium name="The Broad Institute Genomics Platform"/>
            <consortium name="The Broad Institute Genome Sequencing Center for Infectious Disease"/>
            <person name="Wu L."/>
            <person name="Ma J."/>
        </authorList>
    </citation>
    <scope>NUCLEOTIDE SEQUENCE [LARGE SCALE GENOMIC DNA]</scope>
    <source>
        <strain evidence="4">JCM 18303</strain>
    </source>
</reference>